<protein>
    <submittedName>
        <fullName evidence="3">BON domain-containing protein</fullName>
    </submittedName>
</protein>
<dbReference type="InterPro" id="IPR051686">
    <property type="entry name" value="Lipoprotein_DolP"/>
</dbReference>
<feature type="domain" description="BON" evidence="2">
    <location>
        <begin position="37"/>
        <end position="105"/>
    </location>
</feature>
<proteinExistence type="predicted"/>
<keyword evidence="4" id="KW-1185">Reference proteome</keyword>
<dbReference type="PANTHER" id="PTHR34606:SF15">
    <property type="entry name" value="BON DOMAIN-CONTAINING PROTEIN"/>
    <property type="match status" value="1"/>
</dbReference>
<feature type="chain" id="PRO_5021285565" evidence="1">
    <location>
        <begin position="27"/>
        <end position="105"/>
    </location>
</feature>
<dbReference type="Proteomes" id="UP000297564">
    <property type="component" value="Unassembled WGS sequence"/>
</dbReference>
<evidence type="ECO:0000313" key="3">
    <source>
        <dbReference type="EMBL" id="TFZ01486.1"/>
    </source>
</evidence>
<dbReference type="InterPro" id="IPR007055">
    <property type="entry name" value="BON_dom"/>
</dbReference>
<dbReference type="PROSITE" id="PS51257">
    <property type="entry name" value="PROKAR_LIPOPROTEIN"/>
    <property type="match status" value="1"/>
</dbReference>
<gene>
    <name evidence="3" type="ORF">EZ242_08935</name>
</gene>
<reference evidence="3 4" key="1">
    <citation type="submission" date="2019-03" db="EMBL/GenBank/DDBJ databases">
        <title>Ramlibacter rhizophilus CCTCC AB2015357, whole genome shotgun sequence.</title>
        <authorList>
            <person name="Zhang X."/>
            <person name="Feng G."/>
            <person name="Zhu H."/>
        </authorList>
    </citation>
    <scope>NUCLEOTIDE SEQUENCE [LARGE SCALE GENOMIC DNA]</scope>
    <source>
        <strain evidence="3 4">CCTCC AB2015357</strain>
    </source>
</reference>
<dbReference type="OrthoDB" id="7360581at2"/>
<organism evidence="3 4">
    <name type="scientific">Ramlibacter rhizophilus</name>
    <dbReference type="NCBI Taxonomy" id="1781167"/>
    <lineage>
        <taxon>Bacteria</taxon>
        <taxon>Pseudomonadati</taxon>
        <taxon>Pseudomonadota</taxon>
        <taxon>Betaproteobacteria</taxon>
        <taxon>Burkholderiales</taxon>
        <taxon>Comamonadaceae</taxon>
        <taxon>Ramlibacter</taxon>
    </lineage>
</organism>
<dbReference type="PANTHER" id="PTHR34606">
    <property type="entry name" value="BON DOMAIN-CONTAINING PROTEIN"/>
    <property type="match status" value="1"/>
</dbReference>
<comment type="caution">
    <text evidence="3">The sequence shown here is derived from an EMBL/GenBank/DDBJ whole genome shotgun (WGS) entry which is preliminary data.</text>
</comment>
<evidence type="ECO:0000259" key="2">
    <source>
        <dbReference type="PROSITE" id="PS50914"/>
    </source>
</evidence>
<dbReference type="SMART" id="SM00749">
    <property type="entry name" value="BON"/>
    <property type="match status" value="1"/>
</dbReference>
<sequence length="105" mass="10942">MKQARIVLLAAMTGLAVLTTAGCSVARDQTTVGGYVDDKVTTARVKAKLLEDRTTGGMSINVDTLDGIVALSGFAKSPSEKAQAEALARTTPGVRQVVNNLIVRP</sequence>
<feature type="signal peptide" evidence="1">
    <location>
        <begin position="1"/>
        <end position="26"/>
    </location>
</feature>
<evidence type="ECO:0000256" key="1">
    <source>
        <dbReference type="SAM" id="SignalP"/>
    </source>
</evidence>
<dbReference type="RefSeq" id="WP_135284785.1">
    <property type="nucleotide sequence ID" value="NZ_SMLL01000003.1"/>
</dbReference>
<keyword evidence="1" id="KW-0732">Signal</keyword>
<accession>A0A4Z0BQ89</accession>
<dbReference type="Gene3D" id="3.30.1340.30">
    <property type="match status" value="1"/>
</dbReference>
<dbReference type="InterPro" id="IPR014004">
    <property type="entry name" value="Transpt-assoc_nodulatn_dom_bac"/>
</dbReference>
<dbReference type="PROSITE" id="PS50914">
    <property type="entry name" value="BON"/>
    <property type="match status" value="1"/>
</dbReference>
<dbReference type="AlphaFoldDB" id="A0A4Z0BQ89"/>
<dbReference type="EMBL" id="SMLL01000003">
    <property type="protein sequence ID" value="TFZ01486.1"/>
    <property type="molecule type" value="Genomic_DNA"/>
</dbReference>
<dbReference type="Pfam" id="PF04972">
    <property type="entry name" value="BON"/>
    <property type="match status" value="1"/>
</dbReference>
<name>A0A4Z0BQ89_9BURK</name>
<evidence type="ECO:0000313" key="4">
    <source>
        <dbReference type="Proteomes" id="UP000297564"/>
    </source>
</evidence>